<evidence type="ECO:0000256" key="1">
    <source>
        <dbReference type="SAM" id="MobiDB-lite"/>
    </source>
</evidence>
<gene>
    <name evidence="2" type="ORF">ACFQJ6_00660</name>
</gene>
<reference evidence="2 3" key="1">
    <citation type="journal article" date="2019" name="Int. J. Syst. Evol. Microbiol.">
        <title>The Global Catalogue of Microorganisms (GCM) 10K type strain sequencing project: providing services to taxonomists for standard genome sequencing and annotation.</title>
        <authorList>
            <consortium name="The Broad Institute Genomics Platform"/>
            <consortium name="The Broad Institute Genome Sequencing Center for Infectious Disease"/>
            <person name="Wu L."/>
            <person name="Ma J."/>
        </authorList>
    </citation>
    <scope>NUCLEOTIDE SEQUENCE [LARGE SCALE GENOMIC DNA]</scope>
    <source>
        <strain evidence="2 3">DT72</strain>
    </source>
</reference>
<dbReference type="PROSITE" id="PS51257">
    <property type="entry name" value="PROKAR_LIPOPROTEIN"/>
    <property type="match status" value="1"/>
</dbReference>
<accession>A0ABD5WIC9</accession>
<name>A0ABD5WIC9_9EURY</name>
<sequence>MKRRQLLVVGATLLAGCSSGESGTDETETEQTTTTATTATPTRTTTATETTTETTTTEETTTETETEQTTTTEKPNEDIVAARKRLEEAFEVYTSVASSSDGEVSILDVTFTSGAFSRSKLVSRLEDARDALDDAAQSATDDEKKTIERLRDVALFFEHASYIERNLVRAYYHYGKVLKWTYAGDYAKAKSTFERMTEDRKKAADRRWTVDKETDVASTDATDLLTREEYDGTVKRLQNGVGDVKKLESFAEKLVGGFEKFADGNRKYGNGAYGDAASWFYRAGNDLEDLNDEISDAELVDALSSTVEKLTCLIEAVVEAAEHMEEAAESRENENTDAARRAERDARDAAESCDEVSKTLAIAEDMDK</sequence>
<keyword evidence="3" id="KW-1185">Reference proteome</keyword>
<dbReference type="AlphaFoldDB" id="A0ABD5WIC9"/>
<organism evidence="2 3">
    <name type="scientific">Halorussus caseinilyticus</name>
    <dbReference type="NCBI Taxonomy" id="3034025"/>
    <lineage>
        <taxon>Archaea</taxon>
        <taxon>Methanobacteriati</taxon>
        <taxon>Methanobacteriota</taxon>
        <taxon>Stenosarchaea group</taxon>
        <taxon>Halobacteria</taxon>
        <taxon>Halobacteriales</taxon>
        <taxon>Haladaptataceae</taxon>
        <taxon>Halorussus</taxon>
    </lineage>
</organism>
<dbReference type="EMBL" id="JBHSZH010000001">
    <property type="protein sequence ID" value="MFC7078863.1"/>
    <property type="molecule type" value="Genomic_DNA"/>
</dbReference>
<dbReference type="Proteomes" id="UP001596407">
    <property type="component" value="Unassembled WGS sequence"/>
</dbReference>
<comment type="caution">
    <text evidence="2">The sequence shown here is derived from an EMBL/GenBank/DDBJ whole genome shotgun (WGS) entry which is preliminary data.</text>
</comment>
<proteinExistence type="predicted"/>
<evidence type="ECO:0000313" key="2">
    <source>
        <dbReference type="EMBL" id="MFC7078863.1"/>
    </source>
</evidence>
<evidence type="ECO:0000313" key="3">
    <source>
        <dbReference type="Proteomes" id="UP001596407"/>
    </source>
</evidence>
<feature type="compositionally biased region" description="Low complexity" evidence="1">
    <location>
        <begin position="30"/>
        <end position="59"/>
    </location>
</feature>
<dbReference type="RefSeq" id="WP_276282533.1">
    <property type="nucleotide sequence ID" value="NZ_CP119810.1"/>
</dbReference>
<feature type="region of interest" description="Disordered" evidence="1">
    <location>
        <begin position="325"/>
        <end position="354"/>
    </location>
</feature>
<feature type="compositionally biased region" description="Basic and acidic residues" evidence="1">
    <location>
        <begin position="325"/>
        <end position="350"/>
    </location>
</feature>
<protein>
    <submittedName>
        <fullName evidence="2">Uncharacterized protein</fullName>
    </submittedName>
</protein>
<dbReference type="GeneID" id="79305296"/>
<feature type="region of interest" description="Disordered" evidence="1">
    <location>
        <begin position="16"/>
        <end position="75"/>
    </location>
</feature>